<accession>A0A0F3ME89</accession>
<keyword evidence="1" id="KW-0812">Transmembrane</keyword>
<name>A0A0F3ME89_ORITS</name>
<dbReference type="EMBL" id="LANO01000004">
    <property type="protein sequence ID" value="KJV53797.1"/>
    <property type="molecule type" value="Genomic_DNA"/>
</dbReference>
<dbReference type="Proteomes" id="UP000033769">
    <property type="component" value="Unassembled WGS sequence"/>
</dbReference>
<dbReference type="AlphaFoldDB" id="A0A0F3ME89"/>
<protein>
    <submittedName>
        <fullName evidence="2">Peptidyl-prolyl cis-trans isomerase D domain protein</fullName>
    </submittedName>
</protein>
<evidence type="ECO:0000256" key="1">
    <source>
        <dbReference type="SAM" id="Phobius"/>
    </source>
</evidence>
<dbReference type="PATRIC" id="fig|1359184.3.peg.1865"/>
<comment type="caution">
    <text evidence="2">The sequence shown here is derived from an EMBL/GenBank/DDBJ whole genome shotgun (WGS) entry which is preliminary data.</text>
</comment>
<reference evidence="2" key="1">
    <citation type="submission" date="2015-02" db="EMBL/GenBank/DDBJ databases">
        <title>Genome Sequencing of Rickettsiales.</title>
        <authorList>
            <person name="Daugherty S.C."/>
            <person name="Su Q."/>
            <person name="Abolude K."/>
            <person name="Beier-Sexton M."/>
            <person name="Carlyon J.A."/>
            <person name="Carter R."/>
            <person name="Day N.P."/>
            <person name="Dumler S.J."/>
            <person name="Dyachenko V."/>
            <person name="Godinez A."/>
            <person name="Kurtti T.J."/>
            <person name="Lichay M."/>
            <person name="Mullins K.E."/>
            <person name="Ott S."/>
            <person name="Pappas-Brown V."/>
            <person name="Paris D.H."/>
            <person name="Patel P."/>
            <person name="Richards A.L."/>
            <person name="Sadzewicz L."/>
            <person name="Sears K."/>
            <person name="Seidman D."/>
            <person name="Sengamalay N."/>
            <person name="Stenos J."/>
            <person name="Tallon L.J."/>
            <person name="Vincent G."/>
            <person name="Fraser C.M."/>
            <person name="Munderloh U."/>
            <person name="Dunning-Hotopp J.C."/>
        </authorList>
    </citation>
    <scope>NUCLEOTIDE SEQUENCE [LARGE SCALE GENOMIC DNA]</scope>
    <source>
        <strain evidence="2">Gilliam</strain>
    </source>
</reference>
<gene>
    <name evidence="2" type="ORF">OTSGILL_0493</name>
</gene>
<dbReference type="GO" id="GO:0016853">
    <property type="term" value="F:isomerase activity"/>
    <property type="evidence" value="ECO:0007669"/>
    <property type="project" value="UniProtKB-KW"/>
</dbReference>
<sequence length="101" mass="11443">MEDEVASGSNSSEIAKMLNVKLLTLNNVTKQKLANNKILSNVADAIFALEEHETSYPLDVSSKMLIIVSIQKSFLLLLKNLIMYLIKSKKNGKKYYQRTQH</sequence>
<keyword evidence="1" id="KW-1133">Transmembrane helix</keyword>
<organism evidence="2">
    <name type="scientific">Orientia tsutsugamushi str. Gilliam</name>
    <dbReference type="NCBI Taxonomy" id="1359184"/>
    <lineage>
        <taxon>Bacteria</taxon>
        <taxon>Pseudomonadati</taxon>
        <taxon>Pseudomonadota</taxon>
        <taxon>Alphaproteobacteria</taxon>
        <taxon>Rickettsiales</taxon>
        <taxon>Rickettsiaceae</taxon>
        <taxon>Rickettsieae</taxon>
        <taxon>Orientia</taxon>
    </lineage>
</organism>
<evidence type="ECO:0000313" key="2">
    <source>
        <dbReference type="EMBL" id="KJV53797.1"/>
    </source>
</evidence>
<keyword evidence="2" id="KW-0413">Isomerase</keyword>
<proteinExistence type="predicted"/>
<keyword evidence="1" id="KW-0472">Membrane</keyword>
<feature type="transmembrane region" description="Helical" evidence="1">
    <location>
        <begin position="64"/>
        <end position="86"/>
    </location>
</feature>